<accession>A0A8J4YLJ2</accession>
<name>A0A8J4YLJ2_CHIOP</name>
<dbReference type="EMBL" id="JACEEZ010001313">
    <property type="protein sequence ID" value="KAG0729343.1"/>
    <property type="molecule type" value="Genomic_DNA"/>
</dbReference>
<feature type="region of interest" description="Disordered" evidence="3">
    <location>
        <begin position="214"/>
        <end position="233"/>
    </location>
</feature>
<dbReference type="OrthoDB" id="6368702at2759"/>
<keyword evidence="2" id="KW-0238">DNA-binding</keyword>
<dbReference type="GO" id="GO:0005634">
    <property type="term" value="C:nucleus"/>
    <property type="evidence" value="ECO:0007669"/>
    <property type="project" value="UniProtKB-SubCell"/>
</dbReference>
<proteinExistence type="predicted"/>
<evidence type="ECO:0000256" key="1">
    <source>
        <dbReference type="ARBA" id="ARBA00004123"/>
    </source>
</evidence>
<sequence>MFLFPPYCFLSYIVQYKVTFDKINHNNQYLMILSFSDSVTMPRKYTKKVKLYTETSIQVAIEEVNAGASVRSTAKKYHISTSMLRKRCLHNKGLLEMKSRGRKTILSMHLEQKLASYIKRMAELCFGSTKQELQAIVLEYLEANELGHLFNDKPPGDDWIINFMGRHRLSLKKAGLMQIARKNVKDERKGKNKGMRYVVNLVPEEDETSFEAVIKSRGRPSASSSQPQKRHRISMHGAVLTYAKFLEQQKSKEDKKTQKAEKSDSDVDSPPQVEVDSDSSGELSDLNDDT</sequence>
<protein>
    <recommendedName>
        <fullName evidence="4">HTH CENPB-type domain-containing protein</fullName>
    </recommendedName>
</protein>
<feature type="compositionally biased region" description="Basic and acidic residues" evidence="3">
    <location>
        <begin position="247"/>
        <end position="265"/>
    </location>
</feature>
<dbReference type="GO" id="GO:0003677">
    <property type="term" value="F:DNA binding"/>
    <property type="evidence" value="ECO:0007669"/>
    <property type="project" value="UniProtKB-KW"/>
</dbReference>
<comment type="caution">
    <text evidence="5">The sequence shown here is derived from an EMBL/GenBank/DDBJ whole genome shotgun (WGS) entry which is preliminary data.</text>
</comment>
<dbReference type="InterPro" id="IPR009057">
    <property type="entry name" value="Homeodomain-like_sf"/>
</dbReference>
<organism evidence="5 6">
    <name type="scientific">Chionoecetes opilio</name>
    <name type="common">Atlantic snow crab</name>
    <name type="synonym">Cancer opilio</name>
    <dbReference type="NCBI Taxonomy" id="41210"/>
    <lineage>
        <taxon>Eukaryota</taxon>
        <taxon>Metazoa</taxon>
        <taxon>Ecdysozoa</taxon>
        <taxon>Arthropoda</taxon>
        <taxon>Crustacea</taxon>
        <taxon>Multicrustacea</taxon>
        <taxon>Malacostraca</taxon>
        <taxon>Eumalacostraca</taxon>
        <taxon>Eucarida</taxon>
        <taxon>Decapoda</taxon>
        <taxon>Pleocyemata</taxon>
        <taxon>Brachyura</taxon>
        <taxon>Eubrachyura</taxon>
        <taxon>Majoidea</taxon>
        <taxon>Majidae</taxon>
        <taxon>Chionoecetes</taxon>
    </lineage>
</organism>
<dbReference type="SUPFAM" id="SSF46689">
    <property type="entry name" value="Homeodomain-like"/>
    <property type="match status" value="1"/>
</dbReference>
<feature type="compositionally biased region" description="Acidic residues" evidence="3">
    <location>
        <begin position="275"/>
        <end position="290"/>
    </location>
</feature>
<evidence type="ECO:0000256" key="3">
    <source>
        <dbReference type="SAM" id="MobiDB-lite"/>
    </source>
</evidence>
<feature type="domain" description="HTH CENPB-type" evidence="4">
    <location>
        <begin position="98"/>
        <end position="173"/>
    </location>
</feature>
<gene>
    <name evidence="5" type="ORF">GWK47_030577</name>
</gene>
<dbReference type="Proteomes" id="UP000770661">
    <property type="component" value="Unassembled WGS sequence"/>
</dbReference>
<dbReference type="AlphaFoldDB" id="A0A8J4YLJ2"/>
<dbReference type="InterPro" id="IPR006600">
    <property type="entry name" value="HTH_CenpB_DNA-bd_dom"/>
</dbReference>
<evidence type="ECO:0000259" key="4">
    <source>
        <dbReference type="PROSITE" id="PS51253"/>
    </source>
</evidence>
<comment type="subcellular location">
    <subcellularLocation>
        <location evidence="1">Nucleus</location>
    </subcellularLocation>
</comment>
<evidence type="ECO:0000313" key="5">
    <source>
        <dbReference type="EMBL" id="KAG0729343.1"/>
    </source>
</evidence>
<evidence type="ECO:0000256" key="2">
    <source>
        <dbReference type="ARBA" id="ARBA00023125"/>
    </source>
</evidence>
<feature type="region of interest" description="Disordered" evidence="3">
    <location>
        <begin position="245"/>
        <end position="290"/>
    </location>
</feature>
<evidence type="ECO:0000313" key="6">
    <source>
        <dbReference type="Proteomes" id="UP000770661"/>
    </source>
</evidence>
<reference evidence="5" key="1">
    <citation type="submission" date="2020-07" db="EMBL/GenBank/DDBJ databases">
        <title>The High-quality genome of the commercially important snow crab, Chionoecetes opilio.</title>
        <authorList>
            <person name="Jeong J.-H."/>
            <person name="Ryu S."/>
        </authorList>
    </citation>
    <scope>NUCLEOTIDE SEQUENCE</scope>
    <source>
        <strain evidence="5">MADBK_172401_WGS</strain>
        <tissue evidence="5">Digestive gland</tissue>
    </source>
</reference>
<keyword evidence="6" id="KW-1185">Reference proteome</keyword>
<dbReference type="PROSITE" id="PS51253">
    <property type="entry name" value="HTH_CENPB"/>
    <property type="match status" value="1"/>
</dbReference>